<comment type="subcellular location">
    <subcellularLocation>
        <location evidence="2">Cytoplasm</location>
    </subcellularLocation>
</comment>
<dbReference type="PANTHER" id="PTHR43722:SF1">
    <property type="entry name" value="PROLINE IMINOPEPTIDASE"/>
    <property type="match status" value="1"/>
</dbReference>
<dbReference type="PANTHER" id="PTHR43722">
    <property type="entry name" value="PROLINE IMINOPEPTIDASE"/>
    <property type="match status" value="1"/>
</dbReference>
<feature type="compositionally biased region" description="Basic and acidic residues" evidence="11">
    <location>
        <begin position="145"/>
        <end position="155"/>
    </location>
</feature>
<evidence type="ECO:0000256" key="11">
    <source>
        <dbReference type="SAM" id="MobiDB-lite"/>
    </source>
</evidence>
<evidence type="ECO:0000256" key="3">
    <source>
        <dbReference type="ARBA" id="ARBA00010088"/>
    </source>
</evidence>
<feature type="region of interest" description="Disordered" evidence="11">
    <location>
        <begin position="98"/>
        <end position="156"/>
    </location>
</feature>
<dbReference type="GO" id="GO:0005737">
    <property type="term" value="C:cytoplasm"/>
    <property type="evidence" value="ECO:0007669"/>
    <property type="project" value="UniProtKB-SubCell"/>
</dbReference>
<evidence type="ECO:0000256" key="10">
    <source>
        <dbReference type="RuleBase" id="RU003421"/>
    </source>
</evidence>
<dbReference type="EMBL" id="VHLH01000002">
    <property type="protein sequence ID" value="TPW32018.1"/>
    <property type="molecule type" value="Genomic_DNA"/>
</dbReference>
<comment type="catalytic activity">
    <reaction evidence="1 10">
        <text>Release of N-terminal proline from a peptide.</text>
        <dbReference type="EC" id="3.4.11.5"/>
    </reaction>
</comment>
<dbReference type="GO" id="GO:0004177">
    <property type="term" value="F:aminopeptidase activity"/>
    <property type="evidence" value="ECO:0007669"/>
    <property type="project" value="UniProtKB-KW"/>
</dbReference>
<comment type="similarity">
    <text evidence="3 10">Belongs to the peptidase S33 family.</text>
</comment>
<dbReference type="EC" id="3.4.11.5" evidence="4 10"/>
<organism evidence="13 14">
    <name type="scientific">Pararhizobium mangrovi</name>
    <dbReference type="NCBI Taxonomy" id="2590452"/>
    <lineage>
        <taxon>Bacteria</taxon>
        <taxon>Pseudomonadati</taxon>
        <taxon>Pseudomonadota</taxon>
        <taxon>Alphaproteobacteria</taxon>
        <taxon>Hyphomicrobiales</taxon>
        <taxon>Rhizobiaceae</taxon>
        <taxon>Rhizobium/Agrobacterium group</taxon>
        <taxon>Pararhizobium</taxon>
    </lineage>
</organism>
<dbReference type="PRINTS" id="PR00793">
    <property type="entry name" value="PROAMNOPTASE"/>
</dbReference>
<dbReference type="PRINTS" id="PR00111">
    <property type="entry name" value="ABHYDROLASE"/>
</dbReference>
<accession>A0A506UEF2</accession>
<evidence type="ECO:0000256" key="4">
    <source>
        <dbReference type="ARBA" id="ARBA00012568"/>
    </source>
</evidence>
<dbReference type="SUPFAM" id="SSF53474">
    <property type="entry name" value="alpha/beta-Hydrolases"/>
    <property type="match status" value="1"/>
</dbReference>
<dbReference type="InterPro" id="IPR002410">
    <property type="entry name" value="Peptidase_S33"/>
</dbReference>
<protein>
    <recommendedName>
        <fullName evidence="5 10">Proline iminopeptidase</fullName>
        <ecNumber evidence="4 10">3.4.11.5</ecNumber>
    </recommendedName>
</protein>
<feature type="region of interest" description="Disordered" evidence="11">
    <location>
        <begin position="1"/>
        <end position="73"/>
    </location>
</feature>
<evidence type="ECO:0000256" key="9">
    <source>
        <dbReference type="ARBA" id="ARBA00022801"/>
    </source>
</evidence>
<feature type="domain" description="AB hydrolase-1" evidence="12">
    <location>
        <begin position="207"/>
        <end position="465"/>
    </location>
</feature>
<dbReference type="Pfam" id="PF00561">
    <property type="entry name" value="Abhydrolase_1"/>
    <property type="match status" value="1"/>
</dbReference>
<keyword evidence="8 10" id="KW-0645">Protease</keyword>
<evidence type="ECO:0000256" key="7">
    <source>
        <dbReference type="ARBA" id="ARBA00022490"/>
    </source>
</evidence>
<evidence type="ECO:0000256" key="8">
    <source>
        <dbReference type="ARBA" id="ARBA00022670"/>
    </source>
</evidence>
<evidence type="ECO:0000256" key="6">
    <source>
        <dbReference type="ARBA" id="ARBA00022438"/>
    </source>
</evidence>
<evidence type="ECO:0000256" key="5">
    <source>
        <dbReference type="ARBA" id="ARBA00021843"/>
    </source>
</evidence>
<dbReference type="OrthoDB" id="9796770at2"/>
<sequence>MAGRGAAARDHDDALPRADGLHRGTAARGDQRARSLGAYHFRDAASGSRSAPRVHGADRRRPQRAGSAVAGAFADHRQRARRFAGACLPFAAWARSAPRCGARHGRRGNDRAQAPSHPREEFRGSRPHPRRTRRKGYPAEGRQGPVDRRANDHMGGRAMTADDANAAGGLRGYYPPISPYAHGHLDVGDGHSIYWERSGTPGAKPAVFLHGGPGGGCGASHRQLFDPERYDVLLFDQRGCGRSTPHAELEANTTWHLVADIERLREMIGVERWQVFGGSWGSTLALAYAQTHPERVSELIVRGVYTLTKAELDWYYQYGVSLMFPDRWKAFVAPIPESERDDMIAAYRRRLIGDDAAERIAAARAWSTWEASTITLRSDPSLIEGFAEDTFALAFARIENHYFVHGGWLRERQLLDDAHKLAAIPGVIVHGRYDMPCPLSTAFALHEGWPRAELHVIEAAGHAVSEPGILDRLIRATDQFADSRPA</sequence>
<evidence type="ECO:0000259" key="12">
    <source>
        <dbReference type="Pfam" id="PF00561"/>
    </source>
</evidence>
<dbReference type="Proteomes" id="UP000320314">
    <property type="component" value="Unassembled WGS sequence"/>
</dbReference>
<dbReference type="AlphaFoldDB" id="A0A506UEF2"/>
<dbReference type="Gene3D" id="3.40.50.1820">
    <property type="entry name" value="alpha/beta hydrolase"/>
    <property type="match status" value="1"/>
</dbReference>
<evidence type="ECO:0000256" key="2">
    <source>
        <dbReference type="ARBA" id="ARBA00004496"/>
    </source>
</evidence>
<dbReference type="GO" id="GO:0006508">
    <property type="term" value="P:proteolysis"/>
    <property type="evidence" value="ECO:0007669"/>
    <property type="project" value="UniProtKB-KW"/>
</dbReference>
<reference evidence="13 14" key="1">
    <citation type="submission" date="2019-06" db="EMBL/GenBank/DDBJ databases">
        <authorList>
            <person name="Li M."/>
        </authorList>
    </citation>
    <scope>NUCLEOTIDE SEQUENCE [LARGE SCALE GENOMIC DNA]</scope>
    <source>
        <strain evidence="13 14">BGMRC6574</strain>
    </source>
</reference>
<keyword evidence="7" id="KW-0963">Cytoplasm</keyword>
<evidence type="ECO:0000313" key="14">
    <source>
        <dbReference type="Proteomes" id="UP000320314"/>
    </source>
</evidence>
<dbReference type="InterPro" id="IPR000073">
    <property type="entry name" value="AB_hydrolase_1"/>
</dbReference>
<feature type="compositionally biased region" description="Basic residues" evidence="11">
    <location>
        <begin position="125"/>
        <end position="136"/>
    </location>
</feature>
<dbReference type="InterPro" id="IPR029058">
    <property type="entry name" value="AB_hydrolase_fold"/>
</dbReference>
<gene>
    <name evidence="13" type="primary">pip</name>
    <name evidence="13" type="ORF">FJU11_02180</name>
</gene>
<feature type="compositionally biased region" description="Basic and acidic residues" evidence="11">
    <location>
        <begin position="7"/>
        <end position="22"/>
    </location>
</feature>
<dbReference type="InterPro" id="IPR005944">
    <property type="entry name" value="Pro_iminopeptidase"/>
</dbReference>
<evidence type="ECO:0000313" key="13">
    <source>
        <dbReference type="EMBL" id="TPW32018.1"/>
    </source>
</evidence>
<keyword evidence="6 10" id="KW-0031">Aminopeptidase</keyword>
<name>A0A506UEF2_9HYPH</name>
<comment type="caution">
    <text evidence="13">The sequence shown here is derived from an EMBL/GenBank/DDBJ whole genome shotgun (WGS) entry which is preliminary data.</text>
</comment>
<proteinExistence type="inferred from homology"/>
<dbReference type="NCBIfam" id="TIGR01249">
    <property type="entry name" value="pro_imino_pep_1"/>
    <property type="match status" value="1"/>
</dbReference>
<evidence type="ECO:0000256" key="1">
    <source>
        <dbReference type="ARBA" id="ARBA00001585"/>
    </source>
</evidence>
<keyword evidence="9 10" id="KW-0378">Hydrolase</keyword>
<keyword evidence="14" id="KW-1185">Reference proteome</keyword>